<proteinExistence type="predicted"/>
<evidence type="ECO:0000313" key="2">
    <source>
        <dbReference type="Proteomes" id="UP000606870"/>
    </source>
</evidence>
<protein>
    <submittedName>
        <fullName evidence="1">Uncharacterized protein</fullName>
    </submittedName>
</protein>
<dbReference type="EMBL" id="JACOGK010000001">
    <property type="protein sequence ID" value="MBC3535728.1"/>
    <property type="molecule type" value="Genomic_DNA"/>
</dbReference>
<accession>A0ABR6VER8</accession>
<gene>
    <name evidence="1" type="ORF">H8J70_00400</name>
</gene>
<dbReference type="RefSeq" id="WP_186501786.1">
    <property type="nucleotide sequence ID" value="NZ_JACOGK010000001.1"/>
</dbReference>
<organism evidence="1 2">
    <name type="scientific">Megasphaera hominis</name>
    <dbReference type="NCBI Taxonomy" id="159836"/>
    <lineage>
        <taxon>Bacteria</taxon>
        <taxon>Bacillati</taxon>
        <taxon>Bacillota</taxon>
        <taxon>Negativicutes</taxon>
        <taxon>Veillonellales</taxon>
        <taxon>Veillonellaceae</taxon>
        <taxon>Megasphaera</taxon>
    </lineage>
</organism>
<evidence type="ECO:0000313" key="1">
    <source>
        <dbReference type="EMBL" id="MBC3535728.1"/>
    </source>
</evidence>
<name>A0ABR6VER8_9FIRM</name>
<comment type="caution">
    <text evidence="1">The sequence shown here is derived from an EMBL/GenBank/DDBJ whole genome shotgun (WGS) entry which is preliminary data.</text>
</comment>
<sequence length="163" mass="18064">MIGKSKIRLLSIFAFFILLVCPAISYVNANAGTMKNDPGGFADLYWGESLNEVTSSHQTKYLGNNHGSEQYAVSIKNANGCMYLRGPVLVFAVFFNQKLGAIRIPIFGGYSAMISPLEQLYGTPEFKNGLFTWEGQNTDMIFTATNVQKNDGIIYLVSNKLRK</sequence>
<reference evidence="1 2" key="1">
    <citation type="submission" date="2020-08" db="EMBL/GenBank/DDBJ databases">
        <authorList>
            <person name="Liu C."/>
            <person name="Sun Q."/>
        </authorList>
    </citation>
    <scope>NUCLEOTIDE SEQUENCE [LARGE SCALE GENOMIC DNA]</scope>
    <source>
        <strain evidence="1 2">NSJ-59</strain>
    </source>
</reference>
<dbReference type="Proteomes" id="UP000606870">
    <property type="component" value="Unassembled WGS sequence"/>
</dbReference>
<keyword evidence="2" id="KW-1185">Reference proteome</keyword>